<dbReference type="SMART" id="SM00020">
    <property type="entry name" value="Tryp_SPc"/>
    <property type="match status" value="1"/>
</dbReference>
<dbReference type="Proteomes" id="UP000092460">
    <property type="component" value="Unassembled WGS sequence"/>
</dbReference>
<dbReference type="AlphaFoldDB" id="A0A1B0AYJ9"/>
<dbReference type="InterPro" id="IPR050430">
    <property type="entry name" value="Peptidase_S1"/>
</dbReference>
<dbReference type="Pfam" id="PF00089">
    <property type="entry name" value="Trypsin"/>
    <property type="match status" value="1"/>
</dbReference>
<evidence type="ECO:0000256" key="3">
    <source>
        <dbReference type="ARBA" id="ARBA00022801"/>
    </source>
</evidence>
<dbReference type="InterPro" id="IPR043504">
    <property type="entry name" value="Peptidase_S1_PA_chymotrypsin"/>
</dbReference>
<evidence type="ECO:0000313" key="9">
    <source>
        <dbReference type="Proteomes" id="UP000092460"/>
    </source>
</evidence>
<dbReference type="InterPro" id="IPR009003">
    <property type="entry name" value="Peptidase_S1_PA"/>
</dbReference>
<organism evidence="8 9">
    <name type="scientific">Glossina palpalis gambiensis</name>
    <dbReference type="NCBI Taxonomy" id="67801"/>
    <lineage>
        <taxon>Eukaryota</taxon>
        <taxon>Metazoa</taxon>
        <taxon>Ecdysozoa</taxon>
        <taxon>Arthropoda</taxon>
        <taxon>Hexapoda</taxon>
        <taxon>Insecta</taxon>
        <taxon>Pterygota</taxon>
        <taxon>Neoptera</taxon>
        <taxon>Endopterygota</taxon>
        <taxon>Diptera</taxon>
        <taxon>Brachycera</taxon>
        <taxon>Muscomorpha</taxon>
        <taxon>Hippoboscoidea</taxon>
        <taxon>Glossinidae</taxon>
        <taxon>Glossina</taxon>
    </lineage>
</organism>
<name>A0A1B0AYJ9_9MUSC</name>
<dbReference type="EnsemblMetazoa" id="GPPI013102-RA">
    <property type="protein sequence ID" value="GPPI013102-PA"/>
    <property type="gene ID" value="GPPI013102"/>
</dbReference>
<evidence type="ECO:0000256" key="5">
    <source>
        <dbReference type="ARBA" id="ARBA00023157"/>
    </source>
</evidence>
<dbReference type="EMBL" id="JXJN01005843">
    <property type="status" value="NOT_ANNOTATED_CDS"/>
    <property type="molecule type" value="Genomic_DNA"/>
</dbReference>
<keyword evidence="9" id="KW-1185">Reference proteome</keyword>
<dbReference type="PANTHER" id="PTHR24276">
    <property type="entry name" value="POLYSERASE-RELATED"/>
    <property type="match status" value="1"/>
</dbReference>
<dbReference type="GO" id="GO:0004252">
    <property type="term" value="F:serine-type endopeptidase activity"/>
    <property type="evidence" value="ECO:0007669"/>
    <property type="project" value="InterPro"/>
</dbReference>
<dbReference type="GO" id="GO:0006508">
    <property type="term" value="P:proteolysis"/>
    <property type="evidence" value="ECO:0007669"/>
    <property type="project" value="UniProtKB-KW"/>
</dbReference>
<dbReference type="PANTHER" id="PTHR24276:SF91">
    <property type="entry name" value="AT26814P-RELATED"/>
    <property type="match status" value="1"/>
</dbReference>
<feature type="transmembrane region" description="Helical" evidence="6">
    <location>
        <begin position="94"/>
        <end position="115"/>
    </location>
</feature>
<evidence type="ECO:0000256" key="4">
    <source>
        <dbReference type="ARBA" id="ARBA00022825"/>
    </source>
</evidence>
<keyword evidence="3" id="KW-0378">Hydrolase</keyword>
<keyword evidence="4" id="KW-0720">Serine protease</keyword>
<proteinExistence type="inferred from homology"/>
<feature type="transmembrane region" description="Helical" evidence="6">
    <location>
        <begin position="36"/>
        <end position="55"/>
    </location>
</feature>
<keyword evidence="6" id="KW-1133">Transmembrane helix</keyword>
<protein>
    <recommendedName>
        <fullName evidence="7">Peptidase S1 domain-containing protein</fullName>
    </recommendedName>
</protein>
<dbReference type="InterPro" id="IPR001254">
    <property type="entry name" value="Trypsin_dom"/>
</dbReference>
<evidence type="ECO:0000259" key="7">
    <source>
        <dbReference type="PROSITE" id="PS50240"/>
    </source>
</evidence>
<dbReference type="VEuPathDB" id="VectorBase:GPPI013102"/>
<dbReference type="PRINTS" id="PR00722">
    <property type="entry name" value="CHYMOTRYPSIN"/>
</dbReference>
<reference evidence="8" key="2">
    <citation type="submission" date="2020-05" db="UniProtKB">
        <authorList>
            <consortium name="EnsemblMetazoa"/>
        </authorList>
    </citation>
    <scope>IDENTIFICATION</scope>
    <source>
        <strain evidence="8">IAEA</strain>
    </source>
</reference>
<evidence type="ECO:0000256" key="2">
    <source>
        <dbReference type="ARBA" id="ARBA00022670"/>
    </source>
</evidence>
<evidence type="ECO:0000256" key="1">
    <source>
        <dbReference type="ARBA" id="ARBA00007664"/>
    </source>
</evidence>
<reference evidence="9" key="1">
    <citation type="submission" date="2015-01" db="EMBL/GenBank/DDBJ databases">
        <authorList>
            <person name="Aksoy S."/>
            <person name="Warren W."/>
            <person name="Wilson R.K."/>
        </authorList>
    </citation>
    <scope>NUCLEOTIDE SEQUENCE [LARGE SCALE GENOMIC DNA]</scope>
    <source>
        <strain evidence="9">IAEA</strain>
    </source>
</reference>
<comment type="similarity">
    <text evidence="1">Belongs to the peptidase S1 family.</text>
</comment>
<dbReference type="SUPFAM" id="SSF50494">
    <property type="entry name" value="Trypsin-like serine proteases"/>
    <property type="match status" value="1"/>
</dbReference>
<keyword evidence="6" id="KW-0812">Transmembrane</keyword>
<keyword evidence="5" id="KW-1015">Disulfide bond</keyword>
<dbReference type="InterPro" id="IPR001314">
    <property type="entry name" value="Peptidase_S1A"/>
</dbReference>
<dbReference type="STRING" id="67801.A0A1B0AYJ9"/>
<evidence type="ECO:0000256" key="6">
    <source>
        <dbReference type="SAM" id="Phobius"/>
    </source>
</evidence>
<evidence type="ECO:0000313" key="8">
    <source>
        <dbReference type="EnsemblMetazoa" id="GPPI013102-PA"/>
    </source>
</evidence>
<keyword evidence="6" id="KW-0472">Membrane</keyword>
<accession>A0A1B0AYJ9</accession>
<sequence length="339" mass="38380">MKEIDYVNHVGQGCYPMDRGNENVIMTCKELSEMKILAFGFSFLVQILMAMIAIYKRSNAVKDYGIVGGKDMLTKYVVSLQIAPDGDLDKEFGFYHVCAGAIISAKLILTAATCTGKKIAIKKRKVDDLLVIIGTPIRLQRGPTTQVRKIKEIKMQPNFEFSHSQEIADYDIALLVVLQAIEIDRAFADIIPLTKWPPQRDMLCTVIGWWRVYTGGPVTDEISRTNVYIDSIKDCNQLYAVQLEQSVCITAEKLKEFGTCTGDPGGPLICEGKLYGLLSTRWDRCFNFATYASVYHHLKWLNLTNENLLRYAWTYAEHSPLQIFIINVEKQHMREASIA</sequence>
<feature type="domain" description="Peptidase S1" evidence="7">
    <location>
        <begin position="66"/>
        <end position="306"/>
    </location>
</feature>
<keyword evidence="2" id="KW-0645">Protease</keyword>
<dbReference type="Gene3D" id="2.40.10.10">
    <property type="entry name" value="Trypsin-like serine proteases"/>
    <property type="match status" value="2"/>
</dbReference>
<dbReference type="PROSITE" id="PS50240">
    <property type="entry name" value="TRYPSIN_DOM"/>
    <property type="match status" value="1"/>
</dbReference>